<dbReference type="AlphaFoldDB" id="A0A918P483"/>
<protein>
    <recommendedName>
        <fullName evidence="6">Amine oxidase domain-containing protein</fullName>
    </recommendedName>
</protein>
<dbReference type="InterPro" id="IPR052206">
    <property type="entry name" value="Retinol_saturase"/>
</dbReference>
<sequence length="530" mass="58029">MSERYDAVIIGAGLGGLAAGSLLARRGKKILVLERQAKPGGYATSFSRGAFTFDVALRALNGAKPGTLSYRCLQECGVADRVELIPLASVYRLVTDDGEMLVEPGDLTGYRRKLAKRFPGEAANIGRLLDEAGNMFRDMSRYMATPLPHTLKLAMMPLLFPRLARYEHMTVHEFFSLFTANERLKEALSAQWLCYGLPSRRLAFSYFSYPFYDFLAHGGYSVKGGAQALSDALVDVIREHGGRVELSSGATRIHVDRQGVVGVSARRLGRIATSRVISNISPEAIVGMIGEEVFPASFLTRLRNMRPAMSGFQVYLGLDCPLGTLGIEPDECSHYFAYDLDSQSQYKKMLAGDAGDDRVGWSLNFFSNVDPGLVPHGKSSVGLFTMVPGKDWLGLPPDVYRQKKAELVRLLIAKAESRVPGLSAHIELIEAGTPQTMANYTRNEQGSINGFEQSVQQAGIRKRFPMRYPLNGLYQVGAWTFPGGGGMGAMLSARELVNQCFPARRLLPAWLSPRTGSAHREGGFPLGSPK</sequence>
<keyword evidence="4" id="KW-0521">NADP</keyword>
<keyword evidence="2" id="KW-0732">Signal</keyword>
<dbReference type="Proteomes" id="UP000645257">
    <property type="component" value="Unassembled WGS sequence"/>
</dbReference>
<comment type="caution">
    <text evidence="7">The sequence shown here is derived from an EMBL/GenBank/DDBJ whole genome shotgun (WGS) entry which is preliminary data.</text>
</comment>
<keyword evidence="3" id="KW-0274">FAD</keyword>
<gene>
    <name evidence="7" type="ORF">GCM10011289_21200</name>
</gene>
<keyword evidence="8" id="KW-1185">Reference proteome</keyword>
<evidence type="ECO:0000256" key="3">
    <source>
        <dbReference type="ARBA" id="ARBA00022827"/>
    </source>
</evidence>
<dbReference type="Gene3D" id="3.50.50.60">
    <property type="entry name" value="FAD/NAD(P)-binding domain"/>
    <property type="match status" value="2"/>
</dbReference>
<dbReference type="RefSeq" id="WP_189534103.1">
    <property type="nucleotide sequence ID" value="NZ_BMYX01000011.1"/>
</dbReference>
<evidence type="ECO:0000313" key="8">
    <source>
        <dbReference type="Proteomes" id="UP000645257"/>
    </source>
</evidence>
<dbReference type="InterPro" id="IPR002937">
    <property type="entry name" value="Amino_oxidase"/>
</dbReference>
<evidence type="ECO:0000256" key="4">
    <source>
        <dbReference type="ARBA" id="ARBA00022857"/>
    </source>
</evidence>
<evidence type="ECO:0000256" key="2">
    <source>
        <dbReference type="ARBA" id="ARBA00022729"/>
    </source>
</evidence>
<keyword evidence="5" id="KW-0520">NAD</keyword>
<proteinExistence type="predicted"/>
<evidence type="ECO:0000256" key="1">
    <source>
        <dbReference type="ARBA" id="ARBA00022630"/>
    </source>
</evidence>
<dbReference type="PANTHER" id="PTHR46091:SF3">
    <property type="entry name" value="AMINE OXIDASE DOMAIN-CONTAINING PROTEIN"/>
    <property type="match status" value="1"/>
</dbReference>
<name>A0A918P483_9NEIS</name>
<dbReference type="InterPro" id="IPR036188">
    <property type="entry name" value="FAD/NAD-bd_sf"/>
</dbReference>
<dbReference type="SUPFAM" id="SSF51905">
    <property type="entry name" value="FAD/NAD(P)-binding domain"/>
    <property type="match status" value="1"/>
</dbReference>
<dbReference type="Pfam" id="PF01593">
    <property type="entry name" value="Amino_oxidase"/>
    <property type="match status" value="1"/>
</dbReference>
<evidence type="ECO:0000256" key="5">
    <source>
        <dbReference type="ARBA" id="ARBA00023027"/>
    </source>
</evidence>
<feature type="domain" description="Amine oxidase" evidence="6">
    <location>
        <begin position="14"/>
        <end position="495"/>
    </location>
</feature>
<evidence type="ECO:0000259" key="6">
    <source>
        <dbReference type="Pfam" id="PF01593"/>
    </source>
</evidence>
<dbReference type="EMBL" id="BMYX01000011">
    <property type="protein sequence ID" value="GGY17507.1"/>
    <property type="molecule type" value="Genomic_DNA"/>
</dbReference>
<reference evidence="7" key="1">
    <citation type="journal article" date="2014" name="Int. J. Syst. Evol. Microbiol.">
        <title>Complete genome sequence of Corynebacterium casei LMG S-19264T (=DSM 44701T), isolated from a smear-ripened cheese.</title>
        <authorList>
            <consortium name="US DOE Joint Genome Institute (JGI-PGF)"/>
            <person name="Walter F."/>
            <person name="Albersmeier A."/>
            <person name="Kalinowski J."/>
            <person name="Ruckert C."/>
        </authorList>
    </citation>
    <scope>NUCLEOTIDE SEQUENCE</scope>
    <source>
        <strain evidence="7">KCTC 32182</strain>
    </source>
</reference>
<organism evidence="7 8">
    <name type="scientific">Paludibacterium paludis</name>
    <dbReference type="NCBI Taxonomy" id="1225769"/>
    <lineage>
        <taxon>Bacteria</taxon>
        <taxon>Pseudomonadati</taxon>
        <taxon>Pseudomonadota</taxon>
        <taxon>Betaproteobacteria</taxon>
        <taxon>Neisseriales</taxon>
        <taxon>Chromobacteriaceae</taxon>
        <taxon>Paludibacterium</taxon>
    </lineage>
</organism>
<dbReference type="GO" id="GO:0016491">
    <property type="term" value="F:oxidoreductase activity"/>
    <property type="evidence" value="ECO:0007669"/>
    <property type="project" value="InterPro"/>
</dbReference>
<accession>A0A918P483</accession>
<dbReference type="PANTHER" id="PTHR46091">
    <property type="entry name" value="BLR7054 PROTEIN"/>
    <property type="match status" value="1"/>
</dbReference>
<reference evidence="7" key="2">
    <citation type="submission" date="2020-09" db="EMBL/GenBank/DDBJ databases">
        <authorList>
            <person name="Sun Q."/>
            <person name="Kim S."/>
        </authorList>
    </citation>
    <scope>NUCLEOTIDE SEQUENCE</scope>
    <source>
        <strain evidence="7">KCTC 32182</strain>
    </source>
</reference>
<keyword evidence="1" id="KW-0285">Flavoprotein</keyword>
<evidence type="ECO:0000313" key="7">
    <source>
        <dbReference type="EMBL" id="GGY17507.1"/>
    </source>
</evidence>